<evidence type="ECO:0000256" key="1">
    <source>
        <dbReference type="ARBA" id="ARBA00022617"/>
    </source>
</evidence>
<comment type="cofactor">
    <cofactor evidence="4">
        <name>heme</name>
        <dbReference type="ChEBI" id="CHEBI:30413"/>
    </cofactor>
</comment>
<comment type="caution">
    <text evidence="5">The sequence shown here is derived from an EMBL/GenBank/DDBJ whole genome shotgun (WGS) entry which is preliminary data.</text>
</comment>
<dbReference type="InterPro" id="IPR001128">
    <property type="entry name" value="Cyt_P450"/>
</dbReference>
<gene>
    <name evidence="5" type="ORF">PG999_013849</name>
</gene>
<keyword evidence="1 4" id="KW-0349">Heme</keyword>
<dbReference type="Gene3D" id="1.10.630.10">
    <property type="entry name" value="Cytochrome P450"/>
    <property type="match status" value="1"/>
</dbReference>
<proteinExistence type="predicted"/>
<keyword evidence="3 4" id="KW-0408">Iron</keyword>
<dbReference type="GO" id="GO:0016705">
    <property type="term" value="F:oxidoreductase activity, acting on paired donors, with incorporation or reduction of molecular oxygen"/>
    <property type="evidence" value="ECO:0007669"/>
    <property type="project" value="InterPro"/>
</dbReference>
<accession>A0AAW0Q817</accession>
<evidence type="ECO:0000313" key="5">
    <source>
        <dbReference type="EMBL" id="KAK8095827.1"/>
    </source>
</evidence>
<evidence type="ECO:0000256" key="3">
    <source>
        <dbReference type="ARBA" id="ARBA00023004"/>
    </source>
</evidence>
<dbReference type="PANTHER" id="PTHR24305:SF226">
    <property type="entry name" value="CYTOCHROME P450 MONOOXYGENASE"/>
    <property type="match status" value="1"/>
</dbReference>
<dbReference type="GO" id="GO:0020037">
    <property type="term" value="F:heme binding"/>
    <property type="evidence" value="ECO:0007669"/>
    <property type="project" value="InterPro"/>
</dbReference>
<dbReference type="Proteomes" id="UP001392437">
    <property type="component" value="Unassembled WGS sequence"/>
</dbReference>
<name>A0AAW0Q817_9PEZI</name>
<keyword evidence="6" id="KW-1185">Reference proteome</keyword>
<reference evidence="5 6" key="1">
    <citation type="submission" date="2023-01" db="EMBL/GenBank/DDBJ databases">
        <title>Analysis of 21 Apiospora genomes using comparative genomics revels a genus with tremendous synthesis potential of carbohydrate active enzymes and secondary metabolites.</title>
        <authorList>
            <person name="Sorensen T."/>
        </authorList>
    </citation>
    <scope>NUCLEOTIDE SEQUENCE [LARGE SCALE GENOMIC DNA]</scope>
    <source>
        <strain evidence="5 6">CBS 117206</strain>
    </source>
</reference>
<dbReference type="EMBL" id="JAQQWP010000011">
    <property type="protein sequence ID" value="KAK8095827.1"/>
    <property type="molecule type" value="Genomic_DNA"/>
</dbReference>
<dbReference type="GO" id="GO:0004497">
    <property type="term" value="F:monooxygenase activity"/>
    <property type="evidence" value="ECO:0007669"/>
    <property type="project" value="InterPro"/>
</dbReference>
<dbReference type="GO" id="GO:0005506">
    <property type="term" value="F:iron ion binding"/>
    <property type="evidence" value="ECO:0007669"/>
    <property type="project" value="InterPro"/>
</dbReference>
<dbReference type="PANTHER" id="PTHR24305">
    <property type="entry name" value="CYTOCHROME P450"/>
    <property type="match status" value="1"/>
</dbReference>
<dbReference type="InterPro" id="IPR050121">
    <property type="entry name" value="Cytochrome_P450_monoxygenase"/>
</dbReference>
<dbReference type="InterPro" id="IPR002401">
    <property type="entry name" value="Cyt_P450_E_grp-I"/>
</dbReference>
<dbReference type="PRINTS" id="PR00463">
    <property type="entry name" value="EP450I"/>
</dbReference>
<feature type="binding site" description="axial binding residue" evidence="4">
    <location>
        <position position="85"/>
    </location>
    <ligand>
        <name>heme</name>
        <dbReference type="ChEBI" id="CHEBI:30413"/>
    </ligand>
    <ligandPart>
        <name>Fe</name>
        <dbReference type="ChEBI" id="CHEBI:18248"/>
    </ligandPart>
</feature>
<keyword evidence="2 4" id="KW-0479">Metal-binding</keyword>
<protein>
    <recommendedName>
        <fullName evidence="7">Cytochrome P450</fullName>
    </recommendedName>
</protein>
<dbReference type="AlphaFoldDB" id="A0AAW0Q817"/>
<dbReference type="InterPro" id="IPR036396">
    <property type="entry name" value="Cyt_P450_sf"/>
</dbReference>
<organism evidence="5 6">
    <name type="scientific">Apiospora kogelbergensis</name>
    <dbReference type="NCBI Taxonomy" id="1337665"/>
    <lineage>
        <taxon>Eukaryota</taxon>
        <taxon>Fungi</taxon>
        <taxon>Dikarya</taxon>
        <taxon>Ascomycota</taxon>
        <taxon>Pezizomycotina</taxon>
        <taxon>Sordariomycetes</taxon>
        <taxon>Xylariomycetidae</taxon>
        <taxon>Amphisphaeriales</taxon>
        <taxon>Apiosporaceae</taxon>
        <taxon>Apiospora</taxon>
    </lineage>
</organism>
<evidence type="ECO:0000256" key="2">
    <source>
        <dbReference type="ARBA" id="ARBA00022723"/>
    </source>
</evidence>
<sequence length="163" mass="18292">MAAPSLATLWREQAADDLERGKTPLVVDSHVIPPGTQFGVNLYALHHNEKYFPDAFTFNPDRWLTDSSDTQYRAFAPFVARPRSCAGRAMSYLEVSLAMAKTLWYFDFRRAAGPLGEVGQGTKGVETGFGNVDEFQILDMFNANHEGPYLVFRPRGDHCDELD</sequence>
<evidence type="ECO:0008006" key="7">
    <source>
        <dbReference type="Google" id="ProtNLM"/>
    </source>
</evidence>
<evidence type="ECO:0000256" key="4">
    <source>
        <dbReference type="PIRSR" id="PIRSR602401-1"/>
    </source>
</evidence>
<dbReference type="SUPFAM" id="SSF48264">
    <property type="entry name" value="Cytochrome P450"/>
    <property type="match status" value="1"/>
</dbReference>
<dbReference type="Pfam" id="PF00067">
    <property type="entry name" value="p450"/>
    <property type="match status" value="1"/>
</dbReference>
<evidence type="ECO:0000313" key="6">
    <source>
        <dbReference type="Proteomes" id="UP001392437"/>
    </source>
</evidence>